<keyword evidence="3" id="KW-1185">Reference proteome</keyword>
<feature type="chain" id="PRO_5032732711" description="Bifunctional inhibitor/plant lipid transfer protein/seed storage helical domain-containing protein" evidence="1">
    <location>
        <begin position="25"/>
        <end position="124"/>
    </location>
</feature>
<evidence type="ECO:0000313" key="2">
    <source>
        <dbReference type="EMBL" id="KAF8711351.1"/>
    </source>
</evidence>
<dbReference type="OrthoDB" id="658076at2759"/>
<accession>A0A835BZ43</accession>
<name>A0A835BZ43_9POAL</name>
<proteinExistence type="predicted"/>
<dbReference type="Proteomes" id="UP000636709">
    <property type="component" value="Unassembled WGS sequence"/>
</dbReference>
<sequence>MAPGKLALLLLVVFAVVSLHPVIGNKRKICTKIQKDNILKHCEEYTRYAGPAPSIHSPCCAAALEVPNLDMQCIIIDLLTADEKSKHNKNNIKELRCLCYPLTPTSPHKVRIGCVDNIIKYNFS</sequence>
<evidence type="ECO:0000313" key="3">
    <source>
        <dbReference type="Proteomes" id="UP000636709"/>
    </source>
</evidence>
<comment type="caution">
    <text evidence="2">The sequence shown here is derived from an EMBL/GenBank/DDBJ whole genome shotgun (WGS) entry which is preliminary data.</text>
</comment>
<feature type="signal peptide" evidence="1">
    <location>
        <begin position="1"/>
        <end position="24"/>
    </location>
</feature>
<dbReference type="EMBL" id="JACEFO010001753">
    <property type="protein sequence ID" value="KAF8711351.1"/>
    <property type="molecule type" value="Genomic_DNA"/>
</dbReference>
<keyword evidence="1" id="KW-0732">Signal</keyword>
<reference evidence="2" key="1">
    <citation type="submission" date="2020-07" db="EMBL/GenBank/DDBJ databases">
        <title>Genome sequence and genetic diversity analysis of an under-domesticated orphan crop, white fonio (Digitaria exilis).</title>
        <authorList>
            <person name="Bennetzen J.L."/>
            <person name="Chen S."/>
            <person name="Ma X."/>
            <person name="Wang X."/>
            <person name="Yssel A.E.J."/>
            <person name="Chaluvadi S.R."/>
            <person name="Johnson M."/>
            <person name="Gangashetty P."/>
            <person name="Hamidou F."/>
            <person name="Sanogo M.D."/>
            <person name="Zwaenepoel A."/>
            <person name="Wallace J."/>
            <person name="Van De Peer Y."/>
            <person name="Van Deynze A."/>
        </authorList>
    </citation>
    <scope>NUCLEOTIDE SEQUENCE</scope>
    <source>
        <tissue evidence="2">Leaves</tissue>
    </source>
</reference>
<evidence type="ECO:0000256" key="1">
    <source>
        <dbReference type="SAM" id="SignalP"/>
    </source>
</evidence>
<dbReference type="AlphaFoldDB" id="A0A835BZ43"/>
<organism evidence="2 3">
    <name type="scientific">Digitaria exilis</name>
    <dbReference type="NCBI Taxonomy" id="1010633"/>
    <lineage>
        <taxon>Eukaryota</taxon>
        <taxon>Viridiplantae</taxon>
        <taxon>Streptophyta</taxon>
        <taxon>Embryophyta</taxon>
        <taxon>Tracheophyta</taxon>
        <taxon>Spermatophyta</taxon>
        <taxon>Magnoliopsida</taxon>
        <taxon>Liliopsida</taxon>
        <taxon>Poales</taxon>
        <taxon>Poaceae</taxon>
        <taxon>PACMAD clade</taxon>
        <taxon>Panicoideae</taxon>
        <taxon>Panicodae</taxon>
        <taxon>Paniceae</taxon>
        <taxon>Anthephorinae</taxon>
        <taxon>Digitaria</taxon>
    </lineage>
</organism>
<protein>
    <recommendedName>
        <fullName evidence="4">Bifunctional inhibitor/plant lipid transfer protein/seed storage helical domain-containing protein</fullName>
    </recommendedName>
</protein>
<evidence type="ECO:0008006" key="4">
    <source>
        <dbReference type="Google" id="ProtNLM"/>
    </source>
</evidence>
<gene>
    <name evidence="2" type="ORF">HU200_029380</name>
</gene>